<dbReference type="EC" id="2.7.13.3" evidence="14"/>
<evidence type="ECO:0000256" key="10">
    <source>
        <dbReference type="ARBA" id="ARBA00023012"/>
    </source>
</evidence>
<evidence type="ECO:0000256" key="5">
    <source>
        <dbReference type="ARBA" id="ARBA00022692"/>
    </source>
</evidence>
<accession>A0ABW4UZG9</accession>
<keyword evidence="10" id="KW-0902">Two-component regulatory system</keyword>
<dbReference type="CDD" id="cd06225">
    <property type="entry name" value="HAMP"/>
    <property type="match status" value="1"/>
</dbReference>
<dbReference type="SUPFAM" id="SSF158472">
    <property type="entry name" value="HAMP domain-like"/>
    <property type="match status" value="1"/>
</dbReference>
<evidence type="ECO:0000256" key="3">
    <source>
        <dbReference type="ARBA" id="ARBA00022553"/>
    </source>
</evidence>
<evidence type="ECO:0000256" key="4">
    <source>
        <dbReference type="ARBA" id="ARBA00022679"/>
    </source>
</evidence>
<dbReference type="InterPro" id="IPR050640">
    <property type="entry name" value="Bact_2-comp_sensor_kinase"/>
</dbReference>
<evidence type="ECO:0000313" key="14">
    <source>
        <dbReference type="EMBL" id="MFD1991615.1"/>
    </source>
</evidence>
<dbReference type="SUPFAM" id="SSF55874">
    <property type="entry name" value="ATPase domain of HSP90 chaperone/DNA topoisomerase II/histidine kinase"/>
    <property type="match status" value="1"/>
</dbReference>
<keyword evidence="4 14" id="KW-0808">Transferase</keyword>
<proteinExistence type="predicted"/>
<dbReference type="Pfam" id="PF06580">
    <property type="entry name" value="His_kinase"/>
    <property type="match status" value="1"/>
</dbReference>
<dbReference type="GO" id="GO:0004673">
    <property type="term" value="F:protein histidine kinase activity"/>
    <property type="evidence" value="ECO:0007669"/>
    <property type="project" value="UniProtKB-EC"/>
</dbReference>
<keyword evidence="2" id="KW-1003">Cell membrane</keyword>
<dbReference type="Pfam" id="PF02518">
    <property type="entry name" value="HATPase_c"/>
    <property type="match status" value="1"/>
</dbReference>
<dbReference type="Gene3D" id="6.10.340.10">
    <property type="match status" value="1"/>
</dbReference>
<dbReference type="InterPro" id="IPR003660">
    <property type="entry name" value="HAMP_dom"/>
</dbReference>
<name>A0ABW4UZG9_9BACL</name>
<comment type="caution">
    <text evidence="14">The sequence shown here is derived from an EMBL/GenBank/DDBJ whole genome shotgun (WGS) entry which is preliminary data.</text>
</comment>
<dbReference type="EMBL" id="JBHUGF010000010">
    <property type="protein sequence ID" value="MFD1991615.1"/>
    <property type="molecule type" value="Genomic_DNA"/>
</dbReference>
<evidence type="ECO:0000256" key="12">
    <source>
        <dbReference type="SAM" id="Phobius"/>
    </source>
</evidence>
<evidence type="ECO:0000256" key="2">
    <source>
        <dbReference type="ARBA" id="ARBA00022475"/>
    </source>
</evidence>
<dbReference type="PANTHER" id="PTHR34220:SF11">
    <property type="entry name" value="SENSOR PROTEIN KINASE HPTS"/>
    <property type="match status" value="1"/>
</dbReference>
<comment type="subcellular location">
    <subcellularLocation>
        <location evidence="1">Cell membrane</location>
        <topology evidence="1">Multi-pass membrane protein</topology>
    </subcellularLocation>
</comment>
<evidence type="ECO:0000256" key="1">
    <source>
        <dbReference type="ARBA" id="ARBA00004651"/>
    </source>
</evidence>
<dbReference type="Proteomes" id="UP001597403">
    <property type="component" value="Unassembled WGS sequence"/>
</dbReference>
<evidence type="ECO:0000256" key="7">
    <source>
        <dbReference type="ARBA" id="ARBA00022777"/>
    </source>
</evidence>
<protein>
    <submittedName>
        <fullName evidence="14">Sensor histidine kinase</fullName>
        <ecNumber evidence="14">2.7.13.3</ecNumber>
    </submittedName>
</protein>
<keyword evidence="15" id="KW-1185">Reference proteome</keyword>
<feature type="transmembrane region" description="Helical" evidence="12">
    <location>
        <begin position="24"/>
        <end position="43"/>
    </location>
</feature>
<reference evidence="15" key="1">
    <citation type="journal article" date="2019" name="Int. J. Syst. Evol. Microbiol.">
        <title>The Global Catalogue of Microorganisms (GCM) 10K type strain sequencing project: providing services to taxonomists for standard genome sequencing and annotation.</title>
        <authorList>
            <consortium name="The Broad Institute Genomics Platform"/>
            <consortium name="The Broad Institute Genome Sequencing Center for Infectious Disease"/>
            <person name="Wu L."/>
            <person name="Ma J."/>
        </authorList>
    </citation>
    <scope>NUCLEOTIDE SEQUENCE [LARGE SCALE GENOMIC DNA]</scope>
    <source>
        <strain evidence="15">CGMCC 1.15067</strain>
    </source>
</reference>
<dbReference type="PANTHER" id="PTHR34220">
    <property type="entry name" value="SENSOR HISTIDINE KINASE YPDA"/>
    <property type="match status" value="1"/>
</dbReference>
<gene>
    <name evidence="14" type="ORF">ACFSGI_16730</name>
</gene>
<feature type="domain" description="HAMP" evidence="13">
    <location>
        <begin position="353"/>
        <end position="405"/>
    </location>
</feature>
<dbReference type="Pfam" id="PF00672">
    <property type="entry name" value="HAMP"/>
    <property type="match status" value="1"/>
</dbReference>
<evidence type="ECO:0000259" key="13">
    <source>
        <dbReference type="PROSITE" id="PS50885"/>
    </source>
</evidence>
<dbReference type="RefSeq" id="WP_204825331.1">
    <property type="nucleotide sequence ID" value="NZ_JBHUGF010000010.1"/>
</dbReference>
<organism evidence="14 15">
    <name type="scientific">Paenibacillus nicotianae</name>
    <dbReference type="NCBI Taxonomy" id="1526551"/>
    <lineage>
        <taxon>Bacteria</taxon>
        <taxon>Bacillati</taxon>
        <taxon>Bacillota</taxon>
        <taxon>Bacilli</taxon>
        <taxon>Bacillales</taxon>
        <taxon>Paenibacillaceae</taxon>
        <taxon>Paenibacillus</taxon>
    </lineage>
</organism>
<keyword evidence="6" id="KW-0547">Nucleotide-binding</keyword>
<sequence>MTFRQIIQPFLHWLNTLSLQSRLIGTYIIVILLPTTAVSLYFYNQVNETYIEDTRLKSIDALQNEKQVLLTQIETMERAAQLSLSDKEVIQYLADNESAPTSELIEFNNSFYTNLAQIEINNPTILHLRLYSASEYTYEIWPIVFQEKRVWNQPWYKLARMLGDREGWYVQEQDLSRSYDRTIVPELDPPKISLLREIQLPKGHHAGIVQVDMLLANFAPRTYGELQEDESQMLLLDAGGGYIPAAQDKAYAAPLQQWLKENQADTSDASYQAEHQSIDNDTTDSNISSIRYTDQGIAYLATSTRVDRLGAQLVHIVSLEKVLQDTRRARNGIVLLNIGFILLVSLITYFANTIILKNLRRLTAAMKKVRRGELHHGVQVDGGGEIGELAYHFNRMTLTINELIAQAVSKQALMKEAELRTLYSQIDAHFLYNTLENIKMLAEIEDQRQISDALTSLGGMMRYNFKWSGEYVKLSEEIRHIHNYIDVMNIRFEEPVKLQIDIPAQLLELEILKMSLQPLVENAFKHAWNEDEYVDRCLMIQVIAEPDRVITVTVQDNGSGMSPSQLEALQQWIHIPDEPHHAHISNSYPVHASEEQQSRKGGIGLRNVQRRLALFYGEDYGLHITSTLGEGTIVTLRFPKVLLTGGE</sequence>
<keyword evidence="11 12" id="KW-0472">Membrane</keyword>
<evidence type="ECO:0000256" key="9">
    <source>
        <dbReference type="ARBA" id="ARBA00022989"/>
    </source>
</evidence>
<evidence type="ECO:0000256" key="8">
    <source>
        <dbReference type="ARBA" id="ARBA00022840"/>
    </source>
</evidence>
<evidence type="ECO:0000256" key="11">
    <source>
        <dbReference type="ARBA" id="ARBA00023136"/>
    </source>
</evidence>
<dbReference type="PROSITE" id="PS50885">
    <property type="entry name" value="HAMP"/>
    <property type="match status" value="1"/>
</dbReference>
<keyword evidence="8" id="KW-0067">ATP-binding</keyword>
<evidence type="ECO:0000313" key="15">
    <source>
        <dbReference type="Proteomes" id="UP001597403"/>
    </source>
</evidence>
<dbReference type="Gene3D" id="3.30.565.10">
    <property type="entry name" value="Histidine kinase-like ATPase, C-terminal domain"/>
    <property type="match status" value="1"/>
</dbReference>
<keyword evidence="3" id="KW-0597">Phosphoprotein</keyword>
<dbReference type="InterPro" id="IPR010559">
    <property type="entry name" value="Sig_transdc_His_kin_internal"/>
</dbReference>
<dbReference type="SMART" id="SM00304">
    <property type="entry name" value="HAMP"/>
    <property type="match status" value="1"/>
</dbReference>
<keyword evidence="9 12" id="KW-1133">Transmembrane helix</keyword>
<keyword evidence="5 12" id="KW-0812">Transmembrane</keyword>
<feature type="transmembrane region" description="Helical" evidence="12">
    <location>
        <begin position="333"/>
        <end position="351"/>
    </location>
</feature>
<dbReference type="InterPro" id="IPR003594">
    <property type="entry name" value="HATPase_dom"/>
</dbReference>
<dbReference type="InterPro" id="IPR036890">
    <property type="entry name" value="HATPase_C_sf"/>
</dbReference>
<keyword evidence="7 14" id="KW-0418">Kinase</keyword>
<evidence type="ECO:0000256" key="6">
    <source>
        <dbReference type="ARBA" id="ARBA00022741"/>
    </source>
</evidence>